<sequence>MKKKTQPFLKGPALLALARRKAGSLGIDPSKHKLVELVHLVQQREGHCACFRRQRECQQRACCWQASCGATMRD</sequence>
<accession>A0A1M5UYM7</accession>
<dbReference type="Proteomes" id="UP000184139">
    <property type="component" value="Unassembled WGS sequence"/>
</dbReference>
<dbReference type="AlphaFoldDB" id="A0A1M5UYM7"/>
<dbReference type="EMBL" id="FQXS01000006">
    <property type="protein sequence ID" value="SHH68026.1"/>
    <property type="molecule type" value="Genomic_DNA"/>
</dbReference>
<evidence type="ECO:0000313" key="2">
    <source>
        <dbReference type="Proteomes" id="UP000184139"/>
    </source>
</evidence>
<reference evidence="1 2" key="1">
    <citation type="submission" date="2016-11" db="EMBL/GenBank/DDBJ databases">
        <authorList>
            <person name="Jaros S."/>
            <person name="Januszkiewicz K."/>
            <person name="Wedrychowicz H."/>
        </authorList>
    </citation>
    <scope>NUCLEOTIDE SEQUENCE [LARGE SCALE GENOMIC DNA]</scope>
    <source>
        <strain evidence="1 2">DSM 9705</strain>
    </source>
</reference>
<gene>
    <name evidence="1" type="ORF">SAMN02745124_01406</name>
</gene>
<name>A0A1M5UYM7_9BACT</name>
<evidence type="ECO:0000313" key="1">
    <source>
        <dbReference type="EMBL" id="SHH68026.1"/>
    </source>
</evidence>
<keyword evidence="2" id="KW-1185">Reference proteome</keyword>
<organism evidence="1 2">
    <name type="scientific">Desulfofustis glycolicus DSM 9705</name>
    <dbReference type="NCBI Taxonomy" id="1121409"/>
    <lineage>
        <taxon>Bacteria</taxon>
        <taxon>Pseudomonadati</taxon>
        <taxon>Thermodesulfobacteriota</taxon>
        <taxon>Desulfobulbia</taxon>
        <taxon>Desulfobulbales</taxon>
        <taxon>Desulfocapsaceae</taxon>
        <taxon>Desulfofustis</taxon>
    </lineage>
</organism>
<proteinExistence type="predicted"/>
<dbReference type="RefSeq" id="WP_143165938.1">
    <property type="nucleotide sequence ID" value="NZ_FQXS01000006.1"/>
</dbReference>
<evidence type="ECO:0008006" key="3">
    <source>
        <dbReference type="Google" id="ProtNLM"/>
    </source>
</evidence>
<protein>
    <recommendedName>
        <fullName evidence="3">SAP domain-containing protein</fullName>
    </recommendedName>
</protein>